<comment type="subcellular location">
    <subcellularLocation>
        <location evidence="1">Membrane</location>
        <topology evidence="1">Multi-pass membrane protein</topology>
    </subcellularLocation>
</comment>
<feature type="compositionally biased region" description="Acidic residues" evidence="6">
    <location>
        <begin position="522"/>
        <end position="537"/>
    </location>
</feature>
<keyword evidence="4 7" id="KW-1133">Transmembrane helix</keyword>
<evidence type="ECO:0000256" key="6">
    <source>
        <dbReference type="SAM" id="MobiDB-lite"/>
    </source>
</evidence>
<feature type="transmembrane region" description="Helical" evidence="7">
    <location>
        <begin position="406"/>
        <end position="429"/>
    </location>
</feature>
<sequence length="546" mass="57028">MTPAGRRANTELGLLLIALLVTALAAVLVELVVDPDLPPGRFLYLAPLPVLAAGVHLLKRRLAPGSDPVLIPVTLLLNGLGLVMMRRIDLAELAQDADAAQLAPTQGVWTTVAVLAFAGTLVVLRDYGTLDGYRYVIGLGAVVLLLTPLLPGLGQEISGARIWLQIGGMTIQPVEVAKLGFVVFFASYLAEKRDLLSFATSRLGPLMSPPPRAFAPLLILWALGMAVQGLQNDLGPSLLLFGVFIVMIYVATGRAIYPIASLLLAALGGWFAYTQFAHVSSRVAIWFDPRGDEFGAGQLLESLFAFGTGGIFGVGLGQGQPDFIPAVRTDFVFAAIGEEMGLLGATAVLLCFVLLAGRGFRIALGARDEFGTLLALGLTTIFALQVFIIVAGVTRLIPLTGITLPFVSYGGSSLLANWVLIALLVRVSAPITPRRTRERTDDEFPEDAQTAHVPAAASAAEAAPAGTPTREPEAAGAGEQPGGTGVDQPTGAMDPVDLPDPEASGSPADTGSPPGASHAEADDGEEPGSEDDEEDWGPPDRGGGRR</sequence>
<keyword evidence="9" id="KW-1185">Reference proteome</keyword>
<feature type="region of interest" description="Disordered" evidence="6">
    <location>
        <begin position="434"/>
        <end position="546"/>
    </location>
</feature>
<name>A0A411YFE5_9ACTN</name>
<feature type="transmembrane region" description="Helical" evidence="7">
    <location>
        <begin position="340"/>
        <end position="360"/>
    </location>
</feature>
<keyword evidence="2 7" id="KW-0812">Transmembrane</keyword>
<dbReference type="GO" id="GO:0051301">
    <property type="term" value="P:cell division"/>
    <property type="evidence" value="ECO:0007669"/>
    <property type="project" value="InterPro"/>
</dbReference>
<evidence type="ECO:0000256" key="3">
    <source>
        <dbReference type="ARBA" id="ARBA00022960"/>
    </source>
</evidence>
<evidence type="ECO:0000313" key="8">
    <source>
        <dbReference type="EMBL" id="QBI19984.1"/>
    </source>
</evidence>
<dbReference type="GO" id="GO:0032153">
    <property type="term" value="C:cell division site"/>
    <property type="evidence" value="ECO:0007669"/>
    <property type="project" value="TreeGrafter"/>
</dbReference>
<evidence type="ECO:0000256" key="7">
    <source>
        <dbReference type="SAM" id="Phobius"/>
    </source>
</evidence>
<dbReference type="PANTHER" id="PTHR30474">
    <property type="entry name" value="CELL CYCLE PROTEIN"/>
    <property type="match status" value="1"/>
</dbReference>
<protein>
    <recommendedName>
        <fullName evidence="10">FtsW/RodA/SpoVE family cell cycle protein</fullName>
    </recommendedName>
</protein>
<feature type="transmembrane region" description="Helical" evidence="7">
    <location>
        <begin position="162"/>
        <end position="190"/>
    </location>
</feature>
<feature type="transmembrane region" description="Helical" evidence="7">
    <location>
        <begin position="132"/>
        <end position="150"/>
    </location>
</feature>
<accession>A0A411YFE5</accession>
<proteinExistence type="predicted"/>
<dbReference type="RefSeq" id="WP_131154981.1">
    <property type="nucleotide sequence ID" value="NZ_CP036402.1"/>
</dbReference>
<dbReference type="OrthoDB" id="9812661at2"/>
<dbReference type="PANTHER" id="PTHR30474:SF3">
    <property type="entry name" value="PEPTIDOGLYCAN GLYCOSYLTRANSFERASE RODA"/>
    <property type="match status" value="1"/>
</dbReference>
<feature type="transmembrane region" description="Helical" evidence="7">
    <location>
        <begin position="256"/>
        <end position="273"/>
    </location>
</feature>
<evidence type="ECO:0000256" key="1">
    <source>
        <dbReference type="ARBA" id="ARBA00004141"/>
    </source>
</evidence>
<dbReference type="InterPro" id="IPR001182">
    <property type="entry name" value="FtsW/RodA"/>
</dbReference>
<feature type="transmembrane region" description="Helical" evidence="7">
    <location>
        <begin position="108"/>
        <end position="125"/>
    </location>
</feature>
<evidence type="ECO:0000256" key="2">
    <source>
        <dbReference type="ARBA" id="ARBA00022692"/>
    </source>
</evidence>
<dbReference type="GO" id="GO:0008360">
    <property type="term" value="P:regulation of cell shape"/>
    <property type="evidence" value="ECO:0007669"/>
    <property type="project" value="UniProtKB-KW"/>
</dbReference>
<dbReference type="Proteomes" id="UP000291469">
    <property type="component" value="Chromosome"/>
</dbReference>
<feature type="transmembrane region" description="Helical" evidence="7">
    <location>
        <begin position="372"/>
        <end position="394"/>
    </location>
</feature>
<keyword evidence="5 7" id="KW-0472">Membrane</keyword>
<dbReference type="KEGG" id="erz:ER308_10720"/>
<evidence type="ECO:0000256" key="4">
    <source>
        <dbReference type="ARBA" id="ARBA00022989"/>
    </source>
</evidence>
<gene>
    <name evidence="8" type="ORF">ER308_10720</name>
</gene>
<dbReference type="Pfam" id="PF01098">
    <property type="entry name" value="FTSW_RODA_SPOVE"/>
    <property type="match status" value="1"/>
</dbReference>
<organism evidence="8 9">
    <name type="scientific">Egibacter rhizosphaerae</name>
    <dbReference type="NCBI Taxonomy" id="1670831"/>
    <lineage>
        <taxon>Bacteria</taxon>
        <taxon>Bacillati</taxon>
        <taxon>Actinomycetota</taxon>
        <taxon>Nitriliruptoria</taxon>
        <taxon>Egibacterales</taxon>
        <taxon>Egibacteraceae</taxon>
        <taxon>Egibacter</taxon>
    </lineage>
</organism>
<keyword evidence="3" id="KW-0133">Cell shape</keyword>
<dbReference type="GO" id="GO:0015648">
    <property type="term" value="F:lipid-linked peptidoglycan transporter activity"/>
    <property type="evidence" value="ECO:0007669"/>
    <property type="project" value="TreeGrafter"/>
</dbReference>
<dbReference type="EMBL" id="CP036402">
    <property type="protein sequence ID" value="QBI19984.1"/>
    <property type="molecule type" value="Genomic_DNA"/>
</dbReference>
<evidence type="ECO:0008006" key="10">
    <source>
        <dbReference type="Google" id="ProtNLM"/>
    </source>
</evidence>
<feature type="compositionally biased region" description="Low complexity" evidence="6">
    <location>
        <begin position="447"/>
        <end position="478"/>
    </location>
</feature>
<evidence type="ECO:0000313" key="9">
    <source>
        <dbReference type="Proteomes" id="UP000291469"/>
    </source>
</evidence>
<dbReference type="AlphaFoldDB" id="A0A411YFE5"/>
<feature type="transmembrane region" description="Helical" evidence="7">
    <location>
        <begin position="234"/>
        <end position="251"/>
    </location>
</feature>
<dbReference type="GO" id="GO:0005886">
    <property type="term" value="C:plasma membrane"/>
    <property type="evidence" value="ECO:0007669"/>
    <property type="project" value="TreeGrafter"/>
</dbReference>
<reference evidence="8 9" key="1">
    <citation type="submission" date="2019-01" db="EMBL/GenBank/DDBJ databases">
        <title>Egibacter rhizosphaerae EGI 80759T.</title>
        <authorList>
            <person name="Chen D.-D."/>
            <person name="Tian Y."/>
            <person name="Jiao J.-Y."/>
            <person name="Zhang X.-T."/>
            <person name="Zhang Y.-G."/>
            <person name="Zhang Y."/>
            <person name="Xiao M."/>
            <person name="Shu W.-S."/>
            <person name="Li W.-J."/>
        </authorList>
    </citation>
    <scope>NUCLEOTIDE SEQUENCE [LARGE SCALE GENOMIC DNA]</scope>
    <source>
        <strain evidence="8 9">EGI 80759</strain>
    </source>
</reference>
<evidence type="ECO:0000256" key="5">
    <source>
        <dbReference type="ARBA" id="ARBA00023136"/>
    </source>
</evidence>